<dbReference type="AlphaFoldDB" id="A0A1S8TA40"/>
<evidence type="ECO:0000256" key="2">
    <source>
        <dbReference type="SAM" id="Phobius"/>
    </source>
</evidence>
<proteinExistence type="predicted"/>
<feature type="transmembrane region" description="Helical" evidence="2">
    <location>
        <begin position="6"/>
        <end position="28"/>
    </location>
</feature>
<reference evidence="3 4" key="1">
    <citation type="submission" date="2016-05" db="EMBL/GenBank/DDBJ databases">
        <title>Microbial solvent formation.</title>
        <authorList>
            <person name="Poehlein A."/>
            <person name="Montoya Solano J.D."/>
            <person name="Flitsch S."/>
            <person name="Krabben P."/>
            <person name="Duerre P."/>
            <person name="Daniel R."/>
        </authorList>
    </citation>
    <scope>NUCLEOTIDE SEQUENCE [LARGE SCALE GENOMIC DNA]</scope>
    <source>
        <strain evidence="3 4">DSM 2619</strain>
    </source>
</reference>
<protein>
    <submittedName>
        <fullName evidence="3">Uncharacterized protein</fullName>
    </submittedName>
</protein>
<evidence type="ECO:0000313" key="4">
    <source>
        <dbReference type="Proteomes" id="UP000190890"/>
    </source>
</evidence>
<evidence type="ECO:0000313" key="3">
    <source>
        <dbReference type="EMBL" id="OOM74461.1"/>
    </source>
</evidence>
<keyword evidence="2" id="KW-1133">Transmembrane helix</keyword>
<name>A0A1S8TA40_9CLOT</name>
<organism evidence="3 4">
    <name type="scientific">Clostridium puniceum</name>
    <dbReference type="NCBI Taxonomy" id="29367"/>
    <lineage>
        <taxon>Bacteria</taxon>
        <taxon>Bacillati</taxon>
        <taxon>Bacillota</taxon>
        <taxon>Clostridia</taxon>
        <taxon>Eubacteriales</taxon>
        <taxon>Clostridiaceae</taxon>
        <taxon>Clostridium</taxon>
    </lineage>
</organism>
<dbReference type="EMBL" id="LZZM01000199">
    <property type="protein sequence ID" value="OOM74461.1"/>
    <property type="molecule type" value="Genomic_DNA"/>
</dbReference>
<keyword evidence="2" id="KW-0472">Membrane</keyword>
<dbReference type="RefSeq" id="WP_077848898.1">
    <property type="nucleotide sequence ID" value="NZ_LZZM01000199.1"/>
</dbReference>
<dbReference type="Proteomes" id="UP000190890">
    <property type="component" value="Unassembled WGS sequence"/>
</dbReference>
<comment type="caution">
    <text evidence="3">The sequence shown here is derived from an EMBL/GenBank/DDBJ whole genome shotgun (WGS) entry which is preliminary data.</text>
</comment>
<keyword evidence="1" id="KW-0175">Coiled coil</keyword>
<keyword evidence="2" id="KW-0812">Transmembrane</keyword>
<dbReference type="OrthoDB" id="1650483at2"/>
<accession>A0A1S8TA40</accession>
<sequence length="256" mass="29894">MYVSMMALFVIVIIFLCVGIIEPSNVIWWGEYEKKTRKRVLGYYGVASLALLLILVFTHDMSINSAKEEVQARKVVEEQKQASNIGYKPTTEEKKVLDKHYEDFTSDEFDMFEKLEDTYDSFNDEGKTAIKSDIERIRNERTKFIEENKKQIEENNKTYADFMKEIESSYQSMKVKDISGKDKTKQMNINMTLLNNLDDTYYECAKLTLDNETRMKEIGINKIIIFVNDKNGENQGILSFELQSGKYKSKLNTFSR</sequence>
<evidence type="ECO:0000256" key="1">
    <source>
        <dbReference type="SAM" id="Coils"/>
    </source>
</evidence>
<keyword evidence="4" id="KW-1185">Reference proteome</keyword>
<feature type="coiled-coil region" evidence="1">
    <location>
        <begin position="134"/>
        <end position="165"/>
    </location>
</feature>
<gene>
    <name evidence="3" type="ORF">CLPUN_39140</name>
</gene>
<feature type="transmembrane region" description="Helical" evidence="2">
    <location>
        <begin position="40"/>
        <end position="58"/>
    </location>
</feature>